<protein>
    <submittedName>
        <fullName evidence="1 2">Toxin</fullName>
    </submittedName>
</protein>
<name>A0A9Q4CNC2_MORMO</name>
<dbReference type="InterPro" id="IPR009610">
    <property type="entry name" value="CbtA_toxin"/>
</dbReference>
<dbReference type="RefSeq" id="WP_267785367.1">
    <property type="nucleotide sequence ID" value="NZ_CP148043.1"/>
</dbReference>
<organism evidence="2 3">
    <name type="scientific">Morganella morganii</name>
    <name type="common">Proteus morganii</name>
    <dbReference type="NCBI Taxonomy" id="582"/>
    <lineage>
        <taxon>Bacteria</taxon>
        <taxon>Pseudomonadati</taxon>
        <taxon>Pseudomonadota</taxon>
        <taxon>Gammaproteobacteria</taxon>
        <taxon>Enterobacterales</taxon>
        <taxon>Morganellaceae</taxon>
        <taxon>Morganella</taxon>
    </lineage>
</organism>
<reference evidence="2" key="1">
    <citation type="submission" date="2022-08" db="EMBL/GenBank/DDBJ databases">
        <authorList>
            <person name="Dale J.L."/>
        </authorList>
    </citation>
    <scope>NUCLEOTIDE SEQUENCE</scope>
    <source>
        <strain evidence="2">2022EL-00758</strain>
    </source>
</reference>
<dbReference type="Pfam" id="PF06755">
    <property type="entry name" value="CbtA_toxin"/>
    <property type="match status" value="1"/>
</dbReference>
<dbReference type="AlphaFoldDB" id="A0A9Q4CNC2"/>
<proteinExistence type="predicted"/>
<dbReference type="EMBL" id="ABKJEP030000076">
    <property type="protein sequence ID" value="EMO9458228.1"/>
    <property type="molecule type" value="Genomic_DNA"/>
</dbReference>
<evidence type="ECO:0000313" key="2">
    <source>
        <dbReference type="EMBL" id="MCY0789487.1"/>
    </source>
</evidence>
<accession>A0A9Q4CNC2</accession>
<reference evidence="1" key="2">
    <citation type="submission" date="2024-02" db="EMBL/GenBank/DDBJ databases">
        <authorList>
            <consortium name="Clinical and Environmental Microbiology Branch: Whole genome sequencing antimicrobial resistance pathogens in the healthcare setting"/>
        </authorList>
    </citation>
    <scope>NUCLEOTIDE SEQUENCE</scope>
    <source>
        <strain evidence="1">2023KU-00017</strain>
    </source>
</reference>
<dbReference type="Proteomes" id="UP001076655">
    <property type="component" value="Unassembled WGS sequence"/>
</dbReference>
<sequence>MNNTEVPASPAAVWQTLLAYLLQQHYGLTLNDTEFCDERVIEACLCRGMSLCETLNAFAEKYALVRTDRRNNGITEPSHGITATDILRARKATGLITHHSSYATRSPVIV</sequence>
<dbReference type="EMBL" id="JAPNMI010000003">
    <property type="protein sequence ID" value="MCY0789487.1"/>
    <property type="molecule type" value="Genomic_DNA"/>
</dbReference>
<comment type="caution">
    <text evidence="2">The sequence shown here is derived from an EMBL/GenBank/DDBJ whole genome shotgun (WGS) entry which is preliminary data.</text>
</comment>
<evidence type="ECO:0000313" key="3">
    <source>
        <dbReference type="Proteomes" id="UP001076655"/>
    </source>
</evidence>
<evidence type="ECO:0000313" key="1">
    <source>
        <dbReference type="EMBL" id="EMO9458228.1"/>
    </source>
</evidence>
<gene>
    <name evidence="2" type="ORF">N0392_07270</name>
    <name evidence="1" type="ORF">PN925_003638</name>
</gene>